<dbReference type="PANTHER" id="PTHR11956:SF5">
    <property type="entry name" value="ARGININE--TRNA LIGASE, CYTOPLASMIC"/>
    <property type="match status" value="1"/>
</dbReference>
<proteinExistence type="inferred from homology"/>
<dbReference type="SUPFAM" id="SSF52374">
    <property type="entry name" value="Nucleotidylyl transferase"/>
    <property type="match status" value="1"/>
</dbReference>
<comment type="similarity">
    <text evidence="1">Belongs to the class-I aminoacyl-tRNA synthetase family.</text>
</comment>
<keyword evidence="4" id="KW-0548">Nucleotidyltransferase</keyword>
<keyword evidence="1" id="KW-0067">ATP-binding</keyword>
<reference evidence="4" key="2">
    <citation type="submission" date="2022-01" db="EMBL/GenBank/DDBJ databases">
        <authorList>
            <person name="Yamashiro T."/>
            <person name="Shiraishi A."/>
            <person name="Satake H."/>
            <person name="Nakayama K."/>
        </authorList>
    </citation>
    <scope>NUCLEOTIDE SEQUENCE</scope>
</reference>
<feature type="compositionally biased region" description="Basic and acidic residues" evidence="2">
    <location>
        <begin position="229"/>
        <end position="251"/>
    </location>
</feature>
<evidence type="ECO:0000313" key="4">
    <source>
        <dbReference type="EMBL" id="GJT09142.1"/>
    </source>
</evidence>
<sequence length="366" mass="42025">MTISPNRLTSKTTKFPSKVIVETELRFNIDRKIPDVTGQNDHFTCSSMYVSLTRHDIPRFGLVLGDDGKRFQTRSTEVVKLIDLLDEAKTRCKAALVERGRDAVWTDEQLQQTTKALGYGAVKLTVRVCAGQFVRTISLPEKMTGLRIETRLDSDLSWPEGTTDVHGTEGIEKEPGSHHRRFLLQQIGAIHETYFPNYQEFRMRVIHPIRAGTPIITSIRLTFREDEDGSKGKDEGQSPRDEGDEDLKKPYKEVLKSPFTRRIIKFSAPSHRMPTNLKIYDGSTDPDDHITHFVDAANQGEWEMPVWCRMFQQTLDGPGRGWFDRMPNGCIDSWADLRERFAERFALRRKCSKDPTEVLKIIRRAN</sequence>
<gene>
    <name evidence="4" type="ORF">Tco_0843604</name>
</gene>
<keyword evidence="1" id="KW-0547">Nucleotide-binding</keyword>
<dbReference type="PANTHER" id="PTHR11956">
    <property type="entry name" value="ARGINYL-TRNA SYNTHETASE"/>
    <property type="match status" value="1"/>
</dbReference>
<dbReference type="InterPro" id="IPR035684">
    <property type="entry name" value="ArgRS_core"/>
</dbReference>
<keyword evidence="1" id="KW-0436">Ligase</keyword>
<dbReference type="Pfam" id="PF00750">
    <property type="entry name" value="tRNA-synt_1d"/>
    <property type="match status" value="1"/>
</dbReference>
<dbReference type="InterPro" id="IPR001278">
    <property type="entry name" value="Arg-tRNA-ligase"/>
</dbReference>
<dbReference type="Proteomes" id="UP001151760">
    <property type="component" value="Unassembled WGS sequence"/>
</dbReference>
<name>A0ABQ5B5C6_9ASTR</name>
<keyword evidence="5" id="KW-1185">Reference proteome</keyword>
<dbReference type="Gene3D" id="3.40.50.620">
    <property type="entry name" value="HUPs"/>
    <property type="match status" value="1"/>
</dbReference>
<organism evidence="4 5">
    <name type="scientific">Tanacetum coccineum</name>
    <dbReference type="NCBI Taxonomy" id="301880"/>
    <lineage>
        <taxon>Eukaryota</taxon>
        <taxon>Viridiplantae</taxon>
        <taxon>Streptophyta</taxon>
        <taxon>Embryophyta</taxon>
        <taxon>Tracheophyta</taxon>
        <taxon>Spermatophyta</taxon>
        <taxon>Magnoliopsida</taxon>
        <taxon>eudicotyledons</taxon>
        <taxon>Gunneridae</taxon>
        <taxon>Pentapetalae</taxon>
        <taxon>asterids</taxon>
        <taxon>campanulids</taxon>
        <taxon>Asterales</taxon>
        <taxon>Asteraceae</taxon>
        <taxon>Asteroideae</taxon>
        <taxon>Anthemideae</taxon>
        <taxon>Anthemidinae</taxon>
        <taxon>Tanacetum</taxon>
    </lineage>
</organism>
<keyword evidence="4" id="KW-0808">Transferase</keyword>
<dbReference type="GO" id="GO:0003964">
    <property type="term" value="F:RNA-directed DNA polymerase activity"/>
    <property type="evidence" value="ECO:0007669"/>
    <property type="project" value="UniProtKB-KW"/>
</dbReference>
<reference evidence="4" key="1">
    <citation type="journal article" date="2022" name="Int. J. Mol. Sci.">
        <title>Draft Genome of Tanacetum Coccineum: Genomic Comparison of Closely Related Tanacetum-Family Plants.</title>
        <authorList>
            <person name="Yamashiro T."/>
            <person name="Shiraishi A."/>
            <person name="Nakayama K."/>
            <person name="Satake H."/>
        </authorList>
    </citation>
    <scope>NUCLEOTIDE SEQUENCE</scope>
</reference>
<evidence type="ECO:0000256" key="2">
    <source>
        <dbReference type="SAM" id="MobiDB-lite"/>
    </source>
</evidence>
<keyword evidence="1" id="KW-0030">Aminoacyl-tRNA synthetase</keyword>
<keyword evidence="4" id="KW-0695">RNA-directed DNA polymerase</keyword>
<feature type="region of interest" description="Disordered" evidence="2">
    <location>
        <begin position="222"/>
        <end position="251"/>
    </location>
</feature>
<accession>A0ABQ5B5C6</accession>
<comment type="caution">
    <text evidence="4">The sequence shown here is derived from an EMBL/GenBank/DDBJ whole genome shotgun (WGS) entry which is preliminary data.</text>
</comment>
<protein>
    <submittedName>
        <fullName evidence="4">Reverse transcriptase domain-containing protein</fullName>
    </submittedName>
</protein>
<dbReference type="EMBL" id="BQNB010012885">
    <property type="protein sequence ID" value="GJT09142.1"/>
    <property type="molecule type" value="Genomic_DNA"/>
</dbReference>
<evidence type="ECO:0000259" key="3">
    <source>
        <dbReference type="Pfam" id="PF00750"/>
    </source>
</evidence>
<dbReference type="InterPro" id="IPR014729">
    <property type="entry name" value="Rossmann-like_a/b/a_fold"/>
</dbReference>
<evidence type="ECO:0000313" key="5">
    <source>
        <dbReference type="Proteomes" id="UP001151760"/>
    </source>
</evidence>
<keyword evidence="1" id="KW-0648">Protein biosynthesis</keyword>
<feature type="domain" description="Arginyl-tRNA synthetase catalytic core" evidence="3">
    <location>
        <begin position="59"/>
        <end position="124"/>
    </location>
</feature>
<evidence type="ECO:0000256" key="1">
    <source>
        <dbReference type="RuleBase" id="RU363038"/>
    </source>
</evidence>